<evidence type="ECO:0000313" key="11">
    <source>
        <dbReference type="EMBL" id="PJZ68045.1"/>
    </source>
</evidence>
<evidence type="ECO:0000256" key="2">
    <source>
        <dbReference type="ARBA" id="ARBA00006739"/>
    </source>
</evidence>
<dbReference type="InterPro" id="IPR039528">
    <property type="entry name" value="DPM1-like"/>
</dbReference>
<evidence type="ECO:0000256" key="1">
    <source>
        <dbReference type="ARBA" id="ARBA00004141"/>
    </source>
</evidence>
<comment type="caution">
    <text evidence="12">The sequence shown here is derived from an EMBL/GenBank/DDBJ whole genome shotgun (WGS) entry which is preliminary data.</text>
</comment>
<keyword evidence="13" id="KW-1185">Reference proteome</keyword>
<dbReference type="GO" id="GO:0006488">
    <property type="term" value="P:dolichol-linked oligosaccharide biosynthetic process"/>
    <property type="evidence" value="ECO:0007669"/>
    <property type="project" value="TreeGrafter"/>
</dbReference>
<dbReference type="GO" id="GO:0000271">
    <property type="term" value="P:polysaccharide biosynthetic process"/>
    <property type="evidence" value="ECO:0007669"/>
    <property type="project" value="InterPro"/>
</dbReference>
<keyword evidence="7 8" id="KW-0472">Membrane</keyword>
<name>A0A2M9ZI49_9LEPT</name>
<keyword evidence="3" id="KW-0328">Glycosyltransferase</keyword>
<dbReference type="GO" id="GO:0004582">
    <property type="term" value="F:dolichyl-phosphate beta-D-mannosyltransferase activity"/>
    <property type="evidence" value="ECO:0007669"/>
    <property type="project" value="InterPro"/>
</dbReference>
<keyword evidence="6 8" id="KW-1133">Transmembrane helix</keyword>
<evidence type="ECO:0000256" key="8">
    <source>
        <dbReference type="SAM" id="Phobius"/>
    </source>
</evidence>
<dbReference type="AlphaFoldDB" id="A0A2M9ZI49"/>
<feature type="domain" description="Glycosyltransferase 2-like" evidence="9">
    <location>
        <begin position="14"/>
        <end position="179"/>
    </location>
</feature>
<reference evidence="13 14" key="1">
    <citation type="submission" date="2017-07" db="EMBL/GenBank/DDBJ databases">
        <title>Leptospira spp. isolated from tropical soils.</title>
        <authorList>
            <person name="Thibeaux R."/>
            <person name="Iraola G."/>
            <person name="Ferres I."/>
            <person name="Bierque E."/>
            <person name="Girault D."/>
            <person name="Soupe-Gilbert M.-E."/>
            <person name="Picardeau M."/>
            <person name="Goarant C."/>
        </authorList>
    </citation>
    <scope>NUCLEOTIDE SEQUENCE [LARGE SCALE GENOMIC DNA]</scope>
    <source>
        <strain evidence="12 14">FH1-B-B1</strain>
        <strain evidence="11 13">FH1-B-C1</strain>
    </source>
</reference>
<dbReference type="InterPro" id="IPR001173">
    <property type="entry name" value="Glyco_trans_2-like"/>
</dbReference>
<keyword evidence="4" id="KW-0808">Transferase</keyword>
<accession>A0A2M9ZI49</accession>
<feature type="transmembrane region" description="Helical" evidence="8">
    <location>
        <begin position="359"/>
        <end position="380"/>
    </location>
</feature>
<feature type="transmembrane region" description="Helical" evidence="8">
    <location>
        <begin position="288"/>
        <end position="308"/>
    </location>
</feature>
<evidence type="ECO:0008006" key="15">
    <source>
        <dbReference type="Google" id="ProtNLM"/>
    </source>
</evidence>
<dbReference type="EMBL" id="NPDY01000039">
    <property type="protein sequence ID" value="PJZ68045.1"/>
    <property type="molecule type" value="Genomic_DNA"/>
</dbReference>
<dbReference type="Proteomes" id="UP000231990">
    <property type="component" value="Unassembled WGS sequence"/>
</dbReference>
<evidence type="ECO:0000313" key="13">
    <source>
        <dbReference type="Proteomes" id="UP000231962"/>
    </source>
</evidence>
<keyword evidence="5 8" id="KW-0812">Transmembrane</keyword>
<evidence type="ECO:0000256" key="7">
    <source>
        <dbReference type="ARBA" id="ARBA00023136"/>
    </source>
</evidence>
<proteinExistence type="inferred from homology"/>
<dbReference type="InterPro" id="IPR007267">
    <property type="entry name" value="GtrA_DPMS_TM"/>
</dbReference>
<dbReference type="GO" id="GO:0035269">
    <property type="term" value="P:protein O-linked glycosylation via mannose"/>
    <property type="evidence" value="ECO:0007669"/>
    <property type="project" value="TreeGrafter"/>
</dbReference>
<dbReference type="GO" id="GO:0006506">
    <property type="term" value="P:GPI anchor biosynthetic process"/>
    <property type="evidence" value="ECO:0007669"/>
    <property type="project" value="TreeGrafter"/>
</dbReference>
<evidence type="ECO:0000259" key="10">
    <source>
        <dbReference type="Pfam" id="PF04138"/>
    </source>
</evidence>
<comment type="subcellular location">
    <subcellularLocation>
        <location evidence="1">Membrane</location>
        <topology evidence="1">Multi-pass membrane protein</topology>
    </subcellularLocation>
</comment>
<dbReference type="EMBL" id="NPDZ01000025">
    <property type="protein sequence ID" value="PJZ71681.1"/>
    <property type="molecule type" value="Genomic_DNA"/>
</dbReference>
<evidence type="ECO:0000256" key="3">
    <source>
        <dbReference type="ARBA" id="ARBA00022676"/>
    </source>
</evidence>
<protein>
    <recommendedName>
        <fullName evidence="15">Glycosyltransferase family 2 protein</fullName>
    </recommendedName>
</protein>
<dbReference type="GO" id="GO:0016020">
    <property type="term" value="C:membrane"/>
    <property type="evidence" value="ECO:0007669"/>
    <property type="project" value="UniProtKB-SubCell"/>
</dbReference>
<evidence type="ECO:0000259" key="9">
    <source>
        <dbReference type="Pfam" id="PF00535"/>
    </source>
</evidence>
<dbReference type="Proteomes" id="UP000231962">
    <property type="component" value="Unassembled WGS sequence"/>
</dbReference>
<sequence length="393" mass="44308">MAYQKEKKVTDKVSIIIPTYNESENLPLTVNAVRRVLHDFDYEMIIVDDNSPDGTWRVAENLKENFPNIKVIRRIGVTGLSSAVLTGMAMAEGDYIFVMDSDLQHDEAILPQMIESLVKDGADICIGTRYIVGGSTGKWSKTRLFLSRVATNFAKLLLPISVSDPMSGYFGVTRKMFQKTSEQVNPTGFKILLEFLARSGSNTVIAEIPYTFRNRLHGETKLNSSVVRNYLIALFDLKFGKWVSPTFLLYSIVGASGVLVNILGFLFGELLKFPDLLTNVPFINPLPVSVLFGIELSILSNYLLNNYFTFYERRFRGKKALLGFLIFNLVSFLGLFVQVSVFHVSYYAILPSLQISPNLFLKLGCDILGILIAMFTNYFLNSNLTWKRKWSLG</sequence>
<gene>
    <name evidence="11" type="ORF">CH360_18280</name>
    <name evidence="12" type="ORF">CH373_18260</name>
</gene>
<evidence type="ECO:0000313" key="12">
    <source>
        <dbReference type="EMBL" id="PJZ71681.1"/>
    </source>
</evidence>
<feature type="transmembrane region" description="Helical" evidence="8">
    <location>
        <begin position="247"/>
        <end position="268"/>
    </location>
</feature>
<evidence type="ECO:0000256" key="4">
    <source>
        <dbReference type="ARBA" id="ARBA00022679"/>
    </source>
</evidence>
<organism evidence="12 14">
    <name type="scientific">Leptospira perolatii</name>
    <dbReference type="NCBI Taxonomy" id="2023191"/>
    <lineage>
        <taxon>Bacteria</taxon>
        <taxon>Pseudomonadati</taxon>
        <taxon>Spirochaetota</taxon>
        <taxon>Spirochaetia</taxon>
        <taxon>Leptospirales</taxon>
        <taxon>Leptospiraceae</taxon>
        <taxon>Leptospira</taxon>
    </lineage>
</organism>
<dbReference type="Pfam" id="PF00535">
    <property type="entry name" value="Glycos_transf_2"/>
    <property type="match status" value="1"/>
</dbReference>
<dbReference type="RefSeq" id="WP_100715544.1">
    <property type="nucleotide sequence ID" value="NZ_NPDY01000039.1"/>
</dbReference>
<comment type="similarity">
    <text evidence="2">Belongs to the glycosyltransferase 2 family.</text>
</comment>
<dbReference type="SUPFAM" id="SSF53448">
    <property type="entry name" value="Nucleotide-diphospho-sugar transferases"/>
    <property type="match status" value="1"/>
</dbReference>
<dbReference type="OrthoDB" id="9810303at2"/>
<dbReference type="CDD" id="cd06442">
    <property type="entry name" value="DPM1_like"/>
    <property type="match status" value="1"/>
</dbReference>
<dbReference type="PANTHER" id="PTHR43398">
    <property type="entry name" value="DOLICHOL-PHOSPHATE MANNOSYLTRANSFERASE SUBUNIT 1"/>
    <property type="match status" value="1"/>
</dbReference>
<dbReference type="PANTHER" id="PTHR43398:SF1">
    <property type="entry name" value="DOLICHOL-PHOSPHATE MANNOSYLTRANSFERASE SUBUNIT 1"/>
    <property type="match status" value="1"/>
</dbReference>
<feature type="transmembrane region" description="Helical" evidence="8">
    <location>
        <begin position="320"/>
        <end position="339"/>
    </location>
</feature>
<dbReference type="InterPro" id="IPR029044">
    <property type="entry name" value="Nucleotide-diphossugar_trans"/>
</dbReference>
<evidence type="ECO:0000256" key="5">
    <source>
        <dbReference type="ARBA" id="ARBA00022692"/>
    </source>
</evidence>
<dbReference type="Pfam" id="PF04138">
    <property type="entry name" value="GtrA_DPMS_TM"/>
    <property type="match status" value="1"/>
</dbReference>
<evidence type="ECO:0000256" key="6">
    <source>
        <dbReference type="ARBA" id="ARBA00022989"/>
    </source>
</evidence>
<evidence type="ECO:0000313" key="14">
    <source>
        <dbReference type="Proteomes" id="UP000231990"/>
    </source>
</evidence>
<dbReference type="Gene3D" id="3.90.550.10">
    <property type="entry name" value="Spore Coat Polysaccharide Biosynthesis Protein SpsA, Chain A"/>
    <property type="match status" value="1"/>
</dbReference>
<feature type="domain" description="GtrA/DPMS transmembrane" evidence="10">
    <location>
        <begin position="250"/>
        <end position="386"/>
    </location>
</feature>